<reference evidence="2" key="1">
    <citation type="submission" date="2016-10" db="EMBL/GenBank/DDBJ databases">
        <authorList>
            <person name="Varghese N."/>
            <person name="Submissions S."/>
        </authorList>
    </citation>
    <scope>NUCLEOTIDE SEQUENCE [LARGE SCALE GENOMIC DNA]</scope>
    <source>
        <strain evidence="2">DUS833</strain>
    </source>
</reference>
<organism evidence="1 2">
    <name type="scientific">Paraburkholderia tuberum</name>
    <dbReference type="NCBI Taxonomy" id="157910"/>
    <lineage>
        <taxon>Bacteria</taxon>
        <taxon>Pseudomonadati</taxon>
        <taxon>Pseudomonadota</taxon>
        <taxon>Betaproteobacteria</taxon>
        <taxon>Burkholderiales</taxon>
        <taxon>Burkholderiaceae</taxon>
        <taxon>Paraburkholderia</taxon>
    </lineage>
</organism>
<dbReference type="EMBL" id="FNKX01000005">
    <property type="protein sequence ID" value="SDR62828.1"/>
    <property type="molecule type" value="Genomic_DNA"/>
</dbReference>
<sequence length="164" mass="18335">MESNSFFLRRAVARGADWHVSYPALCMASSTDPVDERRKQIVVAAADDATIRMAFFSSLGAILDFRAAWTEMDAATRGWLAFTTRWNRWWLPDVAALASIERYAHAPTDVRLAGGSASVAPHDTEAFRRYLDTVEQHYRRDEAISRALFPAEAPFALHSGCLTP</sequence>
<proteinExistence type="predicted"/>
<protein>
    <submittedName>
        <fullName evidence="1">Uncharacterized protein</fullName>
    </submittedName>
</protein>
<dbReference type="Proteomes" id="UP000199365">
    <property type="component" value="Unassembled WGS sequence"/>
</dbReference>
<dbReference type="STRING" id="157910.SAMN05445850_8453"/>
<accession>A0A1H1KKH7</accession>
<gene>
    <name evidence="1" type="ORF">SAMN05445850_8453</name>
</gene>
<evidence type="ECO:0000313" key="2">
    <source>
        <dbReference type="Proteomes" id="UP000199365"/>
    </source>
</evidence>
<evidence type="ECO:0000313" key="1">
    <source>
        <dbReference type="EMBL" id="SDR62828.1"/>
    </source>
</evidence>
<dbReference type="RefSeq" id="WP_232064492.1">
    <property type="nucleotide sequence ID" value="NZ_FNKX01000005.1"/>
</dbReference>
<dbReference type="AlphaFoldDB" id="A0A1H1KKH7"/>
<name>A0A1H1KKH7_9BURK</name>
<keyword evidence="2" id="KW-1185">Reference proteome</keyword>